<feature type="coiled-coil region" evidence="16">
    <location>
        <begin position="612"/>
        <end position="646"/>
    </location>
</feature>
<keyword evidence="5 15" id="KW-0808">Transferase</keyword>
<keyword evidence="21" id="KW-1185">Reference proteome</keyword>
<evidence type="ECO:0000256" key="11">
    <source>
        <dbReference type="ARBA" id="ARBA00023054"/>
    </source>
</evidence>
<dbReference type="SUPFAM" id="SSF57850">
    <property type="entry name" value="RING/U-box"/>
    <property type="match status" value="1"/>
</dbReference>
<dbReference type="AlphaFoldDB" id="A0A9P8LIZ2"/>
<feature type="region of interest" description="Disordered" evidence="17">
    <location>
        <begin position="1"/>
        <end position="39"/>
    </location>
</feature>
<dbReference type="PANTHER" id="PTHR23163:SF0">
    <property type="entry name" value="E3 UBIQUITIN-PROTEIN LIGASE BRE1"/>
    <property type="match status" value="1"/>
</dbReference>
<dbReference type="GO" id="GO:0005634">
    <property type="term" value="C:nucleus"/>
    <property type="evidence" value="ECO:0007669"/>
    <property type="project" value="UniProtKB-SubCell"/>
</dbReference>
<comment type="pathway">
    <text evidence="3 15">Protein modification; protein ubiquitination.</text>
</comment>
<dbReference type="GO" id="GO:0006325">
    <property type="term" value="P:chromatin organization"/>
    <property type="evidence" value="ECO:0007669"/>
    <property type="project" value="UniProtKB-KW"/>
</dbReference>
<keyword evidence="6 15" id="KW-0479">Metal-binding</keyword>
<evidence type="ECO:0000256" key="14">
    <source>
        <dbReference type="PROSITE-ProRule" id="PRU00042"/>
    </source>
</evidence>
<dbReference type="InterPro" id="IPR001841">
    <property type="entry name" value="Znf_RING"/>
</dbReference>
<reference evidence="20" key="1">
    <citation type="submission" date="2021-03" db="EMBL/GenBank/DDBJ databases">
        <title>Comparative genomics and phylogenomic investigation of the class Geoglossomycetes provide insights into ecological specialization and systematics.</title>
        <authorList>
            <person name="Melie T."/>
            <person name="Pirro S."/>
            <person name="Miller A.N."/>
            <person name="Quandt A."/>
        </authorList>
    </citation>
    <scope>NUCLEOTIDE SEQUENCE</scope>
    <source>
        <strain evidence="20">CAQ_001_2017</strain>
    </source>
</reference>
<evidence type="ECO:0000256" key="6">
    <source>
        <dbReference type="ARBA" id="ARBA00022723"/>
    </source>
</evidence>
<evidence type="ECO:0000256" key="10">
    <source>
        <dbReference type="ARBA" id="ARBA00022853"/>
    </source>
</evidence>
<comment type="caution">
    <text evidence="20">The sequence shown here is derived from an EMBL/GenBank/DDBJ whole genome shotgun (WGS) entry which is preliminary data.</text>
</comment>
<evidence type="ECO:0000256" key="7">
    <source>
        <dbReference type="ARBA" id="ARBA00022771"/>
    </source>
</evidence>
<dbReference type="InterPro" id="IPR013083">
    <property type="entry name" value="Znf_RING/FYVE/PHD"/>
</dbReference>
<comment type="subcellular location">
    <subcellularLocation>
        <location evidence="2 15">Nucleus</location>
    </subcellularLocation>
</comment>
<keyword evidence="12 15" id="KW-0539">Nucleus</keyword>
<protein>
    <recommendedName>
        <fullName evidence="15">E3 ubiquitin protein ligase</fullName>
        <ecNumber evidence="15">2.3.2.27</ecNumber>
    </recommendedName>
</protein>
<evidence type="ECO:0000256" key="3">
    <source>
        <dbReference type="ARBA" id="ARBA00004906"/>
    </source>
</evidence>
<dbReference type="GO" id="GO:0033503">
    <property type="term" value="C:HULC complex"/>
    <property type="evidence" value="ECO:0007669"/>
    <property type="project" value="TreeGrafter"/>
</dbReference>
<evidence type="ECO:0000256" key="13">
    <source>
        <dbReference type="ARBA" id="ARBA00059679"/>
    </source>
</evidence>
<dbReference type="SMART" id="SM00184">
    <property type="entry name" value="RING"/>
    <property type="match status" value="1"/>
</dbReference>
<evidence type="ECO:0000256" key="16">
    <source>
        <dbReference type="SAM" id="Coils"/>
    </source>
</evidence>
<dbReference type="GO" id="GO:0008270">
    <property type="term" value="F:zinc ion binding"/>
    <property type="evidence" value="ECO:0007669"/>
    <property type="project" value="UniProtKB-KW"/>
</dbReference>
<dbReference type="CDD" id="cd16499">
    <property type="entry name" value="RING-HC_Bre1-like"/>
    <property type="match status" value="1"/>
</dbReference>
<comment type="catalytic activity">
    <reaction evidence="1 15">
        <text>S-ubiquitinyl-[E2 ubiquitin-conjugating enzyme]-L-cysteine + [acceptor protein]-L-lysine = [E2 ubiquitin-conjugating enzyme]-L-cysteine + N(6)-ubiquitinyl-[acceptor protein]-L-lysine.</text>
        <dbReference type="EC" id="2.3.2.27"/>
    </reaction>
</comment>
<dbReference type="InterPro" id="IPR058643">
    <property type="entry name" value="BRE1-like_CC"/>
</dbReference>
<comment type="function">
    <text evidence="13">E3 ubiquitin-protein ligase that mediates monoubiquitination of histone H2B to form H2BK123ub1. H2BK123ub1 gives a specific tag for epigenetic transcriptional activation and is also a prerequisite for H3K4me and H3K79me formation.</text>
</comment>
<evidence type="ECO:0000256" key="5">
    <source>
        <dbReference type="ARBA" id="ARBA00022679"/>
    </source>
</evidence>
<name>A0A9P8LIZ2_9PEZI</name>
<dbReference type="GO" id="GO:0016567">
    <property type="term" value="P:protein ubiquitination"/>
    <property type="evidence" value="ECO:0007669"/>
    <property type="project" value="UniProtKB-UniRule"/>
</dbReference>
<keyword evidence="11 15" id="KW-0175">Coiled coil</keyword>
<accession>A0A9P8LIZ2</accession>
<dbReference type="Gene3D" id="3.30.40.10">
    <property type="entry name" value="Zinc/RING finger domain, C3HC4 (zinc finger)"/>
    <property type="match status" value="1"/>
</dbReference>
<dbReference type="InterPro" id="IPR013087">
    <property type="entry name" value="Znf_C2H2_type"/>
</dbReference>
<dbReference type="InterPro" id="IPR013956">
    <property type="entry name" value="E3_ubiquit_lig_Bre1"/>
</dbReference>
<dbReference type="PANTHER" id="PTHR23163">
    <property type="entry name" value="RING FINGER PROTEIN-RELATED"/>
    <property type="match status" value="1"/>
</dbReference>
<evidence type="ECO:0000313" key="20">
    <source>
        <dbReference type="EMBL" id="KAH0566309.1"/>
    </source>
</evidence>
<comment type="similarity">
    <text evidence="4 15">Belongs to the BRE1 family.</text>
</comment>
<dbReference type="GO" id="GO:0061630">
    <property type="term" value="F:ubiquitin protein ligase activity"/>
    <property type="evidence" value="ECO:0007669"/>
    <property type="project" value="UniProtKB-EC"/>
</dbReference>
<dbReference type="EMBL" id="JAGHQM010000016">
    <property type="protein sequence ID" value="KAH0566309.1"/>
    <property type="molecule type" value="Genomic_DNA"/>
</dbReference>
<feature type="domain" description="C2H2-type" evidence="19">
    <location>
        <begin position="716"/>
        <end position="735"/>
    </location>
</feature>
<feature type="coiled-coil region" evidence="16">
    <location>
        <begin position="265"/>
        <end position="391"/>
    </location>
</feature>
<keyword evidence="9 15" id="KW-0862">Zinc</keyword>
<dbReference type="InterPro" id="IPR017907">
    <property type="entry name" value="Znf_RING_CS"/>
</dbReference>
<evidence type="ECO:0000313" key="21">
    <source>
        <dbReference type="Proteomes" id="UP000750711"/>
    </source>
</evidence>
<evidence type="ECO:0000256" key="8">
    <source>
        <dbReference type="ARBA" id="ARBA00022786"/>
    </source>
</evidence>
<feature type="coiled-coil region" evidence="16">
    <location>
        <begin position="173"/>
        <end position="217"/>
    </location>
</feature>
<dbReference type="EC" id="2.3.2.27" evidence="15"/>
<dbReference type="PROSITE" id="PS50157">
    <property type="entry name" value="ZINC_FINGER_C2H2_2"/>
    <property type="match status" value="1"/>
</dbReference>
<dbReference type="PROSITE" id="PS50089">
    <property type="entry name" value="ZF_RING_2"/>
    <property type="match status" value="1"/>
</dbReference>
<evidence type="ECO:0000256" key="2">
    <source>
        <dbReference type="ARBA" id="ARBA00004123"/>
    </source>
</evidence>
<feature type="coiled-coil region" evidence="16">
    <location>
        <begin position="49"/>
        <end position="76"/>
    </location>
</feature>
<dbReference type="PROSITE" id="PS00518">
    <property type="entry name" value="ZF_RING_1"/>
    <property type="match status" value="1"/>
</dbReference>
<proteinExistence type="inferred from homology"/>
<evidence type="ECO:0000259" key="18">
    <source>
        <dbReference type="PROSITE" id="PS50089"/>
    </source>
</evidence>
<organism evidence="20 21">
    <name type="scientific">Trichoglossum hirsutum</name>
    <dbReference type="NCBI Taxonomy" id="265104"/>
    <lineage>
        <taxon>Eukaryota</taxon>
        <taxon>Fungi</taxon>
        <taxon>Dikarya</taxon>
        <taxon>Ascomycota</taxon>
        <taxon>Pezizomycotina</taxon>
        <taxon>Geoglossomycetes</taxon>
        <taxon>Geoglossales</taxon>
        <taxon>Geoglossaceae</taxon>
        <taxon>Trichoglossum</taxon>
    </lineage>
</organism>
<keyword evidence="10 15" id="KW-0156">Chromatin regulator</keyword>
<dbReference type="Pfam" id="PF26095">
    <property type="entry name" value="CC_Bre1"/>
    <property type="match status" value="1"/>
</dbReference>
<sequence length="735" mass="82893">MDDRKRPATYDTDDTGPPSKRQATAANGGKALHRDDGMPFKEDLEQYQKEAIWRQMQEYKRERNTLEDQLKEITKRSNFHDDHLRIINAWWKQLLDEVKLLAGDIEGLGSEYQNGMDPSSFPSELFFADNERFEEHLKSRSKDIKSTISQLFKNTTKPPPDVRDLQARISKLLASEKDHITELERVRAEKEQLDRRLEGASLRYMLAEKKLDRAKSQSVAKLERQAIFAGCNEAGGEIANKTEASGAVNGVASHGDGSADADVGRREAVAVTVKQKEQLEKLESENEKLTGSVSAMTVRLSRLSDEDVAQSDLFKLLRSQHEDVITRINHLEATNVQLREEAEKLQAERTAYRAQIDAESQTNIGEKESQLARAETDLARIRTARDELAADVSIRKAKQDQEQIALDQIKELAAVRENRIVGLESEIERLHVRLDQSESAGSREDLDAIGIDELKRKYVSLEKEYSMLSQELPSMGAAYKKAQALATKKVMDFAALEERVARLLADKSKADQKYFAAMKAKDARENEIRALKLQNSKSSEIVAQLKDAERAHISLIANLEKQLTETKASNTSLSTANRSLQQRADENRIIHDGIKSQVSELTASLKAKDTSLNSVSKDNRAAEIEIERLRTRLEETKKSLDVWKGRSMGKENGEYEMLRVYQPCLDFRIGTGANLLAQALALCNVCRSRFKNTVIKSCGHVFCKECVDERISSRSRKCPTCGKSFPTNDHMAVHM</sequence>
<evidence type="ECO:0000259" key="19">
    <source>
        <dbReference type="PROSITE" id="PS50157"/>
    </source>
</evidence>
<evidence type="ECO:0000256" key="4">
    <source>
        <dbReference type="ARBA" id="ARBA00005555"/>
    </source>
</evidence>
<feature type="coiled-coil region" evidence="16">
    <location>
        <begin position="420"/>
        <end position="513"/>
    </location>
</feature>
<evidence type="ECO:0000256" key="17">
    <source>
        <dbReference type="SAM" id="MobiDB-lite"/>
    </source>
</evidence>
<dbReference type="Pfam" id="PF13923">
    <property type="entry name" value="zf-C3HC4_2"/>
    <property type="match status" value="1"/>
</dbReference>
<gene>
    <name evidence="20" type="ORF">GP486_000280</name>
</gene>
<keyword evidence="8 15" id="KW-0833">Ubl conjugation pathway</keyword>
<dbReference type="Proteomes" id="UP000750711">
    <property type="component" value="Unassembled WGS sequence"/>
</dbReference>
<evidence type="ECO:0000256" key="15">
    <source>
        <dbReference type="RuleBase" id="RU365038"/>
    </source>
</evidence>
<evidence type="ECO:0000256" key="1">
    <source>
        <dbReference type="ARBA" id="ARBA00000900"/>
    </source>
</evidence>
<feature type="domain" description="RING-type" evidence="18">
    <location>
        <begin position="683"/>
        <end position="721"/>
    </location>
</feature>
<dbReference type="Pfam" id="PF08647">
    <property type="entry name" value="BRE1"/>
    <property type="match status" value="1"/>
</dbReference>
<evidence type="ECO:0000256" key="9">
    <source>
        <dbReference type="ARBA" id="ARBA00022833"/>
    </source>
</evidence>
<evidence type="ECO:0000256" key="12">
    <source>
        <dbReference type="ARBA" id="ARBA00023242"/>
    </source>
</evidence>
<keyword evidence="7 14" id="KW-0863">Zinc-finger</keyword>